<evidence type="ECO:0000313" key="4">
    <source>
        <dbReference type="EMBL" id="KAK9729058.1"/>
    </source>
</evidence>
<evidence type="ECO:0000313" key="5">
    <source>
        <dbReference type="Proteomes" id="UP001479436"/>
    </source>
</evidence>
<dbReference type="SUPFAM" id="SSF52540">
    <property type="entry name" value="P-loop containing nucleoside triphosphate hydrolases"/>
    <property type="match status" value="1"/>
</dbReference>
<dbReference type="Gene3D" id="3.40.50.300">
    <property type="entry name" value="P-loop containing nucleotide triphosphate hydrolases"/>
    <property type="match status" value="1"/>
</dbReference>
<dbReference type="Proteomes" id="UP001479436">
    <property type="component" value="Unassembled WGS sequence"/>
</dbReference>
<comment type="caution">
    <text evidence="4">The sequence shown here is derived from an EMBL/GenBank/DDBJ whole genome shotgun (WGS) entry which is preliminary data.</text>
</comment>
<dbReference type="InterPro" id="IPR001977">
    <property type="entry name" value="Depp_CoAkinase"/>
</dbReference>
<evidence type="ECO:0000256" key="1">
    <source>
        <dbReference type="ARBA" id="ARBA00022741"/>
    </source>
</evidence>
<evidence type="ECO:0000256" key="3">
    <source>
        <dbReference type="SAM" id="Phobius"/>
    </source>
</evidence>
<dbReference type="NCBIfam" id="TIGR00152">
    <property type="entry name" value="dephospho-CoA kinase"/>
    <property type="match status" value="1"/>
</dbReference>
<evidence type="ECO:0000256" key="2">
    <source>
        <dbReference type="ARBA" id="ARBA00022840"/>
    </source>
</evidence>
<dbReference type="PANTHER" id="PTHR10695">
    <property type="entry name" value="DEPHOSPHO-COA KINASE-RELATED"/>
    <property type="match status" value="1"/>
</dbReference>
<reference evidence="4 5" key="1">
    <citation type="submission" date="2023-04" db="EMBL/GenBank/DDBJ databases">
        <title>Genome of Basidiobolus ranarum AG-B5.</title>
        <authorList>
            <person name="Stajich J.E."/>
            <person name="Carter-House D."/>
            <person name="Gryganskyi A."/>
        </authorList>
    </citation>
    <scope>NUCLEOTIDE SEQUENCE [LARGE SCALE GENOMIC DNA]</scope>
    <source>
        <strain evidence="4 5">AG-B5</strain>
    </source>
</reference>
<gene>
    <name evidence="4" type="primary">CAB5_1</name>
    <name evidence="4" type="ORF">K7432_000572</name>
</gene>
<feature type="transmembrane region" description="Helical" evidence="3">
    <location>
        <begin position="203"/>
        <end position="224"/>
    </location>
</feature>
<dbReference type="HAMAP" id="MF_00376">
    <property type="entry name" value="Dephospho_CoA_kinase"/>
    <property type="match status" value="1"/>
</dbReference>
<dbReference type="InterPro" id="IPR027417">
    <property type="entry name" value="P-loop_NTPase"/>
</dbReference>
<keyword evidence="5" id="KW-1185">Reference proteome</keyword>
<keyword evidence="4" id="KW-0418">Kinase</keyword>
<keyword evidence="1" id="KW-0547">Nucleotide-binding</keyword>
<protein>
    <submittedName>
        <fullName evidence="4">Dephospho-CoA kinase cab5</fullName>
        <ecNumber evidence="4">2.7.1.24</ecNumber>
    </submittedName>
</protein>
<dbReference type="Pfam" id="PF01121">
    <property type="entry name" value="CoaE"/>
    <property type="match status" value="1"/>
</dbReference>
<sequence>MKIVGLTGGISTGKSTVSRILSDAGYPIIDADLIAREILYPGKPAYNQIVKTFSTDVLQSNGEIDRAKLGSIIFTDEKAREKLNRCTHPYVRRRMAELVLYYYITGHSMIFMDIPLLYETKLDKFMSCVMVVYCSPEVQLQRLTLRDGSTFQAAQNRVNAQMSIEKKKELADIVIYNTGTIDETQEQVKALLYELQPSIFTTLFYLAAPVVSVASLVLGIQYLFTK</sequence>
<keyword evidence="3" id="KW-1133">Transmembrane helix</keyword>
<keyword evidence="2" id="KW-0067">ATP-binding</keyword>
<dbReference type="GO" id="GO:0004140">
    <property type="term" value="F:dephospho-CoA kinase activity"/>
    <property type="evidence" value="ECO:0007669"/>
    <property type="project" value="UniProtKB-EC"/>
</dbReference>
<name>A0ABR2WAZ8_9FUNG</name>
<organism evidence="4 5">
    <name type="scientific">Basidiobolus ranarum</name>
    <dbReference type="NCBI Taxonomy" id="34480"/>
    <lineage>
        <taxon>Eukaryota</taxon>
        <taxon>Fungi</taxon>
        <taxon>Fungi incertae sedis</taxon>
        <taxon>Zoopagomycota</taxon>
        <taxon>Entomophthoromycotina</taxon>
        <taxon>Basidiobolomycetes</taxon>
        <taxon>Basidiobolales</taxon>
        <taxon>Basidiobolaceae</taxon>
        <taxon>Basidiobolus</taxon>
    </lineage>
</organism>
<keyword evidence="3" id="KW-0812">Transmembrane</keyword>
<dbReference type="EC" id="2.7.1.24" evidence="4"/>
<dbReference type="PANTHER" id="PTHR10695:SF46">
    <property type="entry name" value="BIFUNCTIONAL COENZYME A SYNTHASE-RELATED"/>
    <property type="match status" value="1"/>
</dbReference>
<dbReference type="CDD" id="cd02022">
    <property type="entry name" value="DPCK"/>
    <property type="match status" value="1"/>
</dbReference>
<dbReference type="EMBL" id="JASJQH010006886">
    <property type="protein sequence ID" value="KAK9729058.1"/>
    <property type="molecule type" value="Genomic_DNA"/>
</dbReference>
<accession>A0ABR2WAZ8</accession>
<proteinExistence type="inferred from homology"/>
<dbReference type="PROSITE" id="PS51219">
    <property type="entry name" value="DPCK"/>
    <property type="match status" value="1"/>
</dbReference>
<keyword evidence="4" id="KW-0808">Transferase</keyword>
<keyword evidence="3" id="KW-0472">Membrane</keyword>
<feature type="transmembrane region" description="Helical" evidence="3">
    <location>
        <begin position="98"/>
        <end position="118"/>
    </location>
</feature>